<dbReference type="GeneID" id="110078662"/>
<evidence type="ECO:0000313" key="6">
    <source>
        <dbReference type="RefSeq" id="XP_072847564.1"/>
    </source>
</evidence>
<gene>
    <name evidence="5 6" type="primary">EMD</name>
</gene>
<reference evidence="4 5" key="1">
    <citation type="submission" date="2025-05" db="UniProtKB">
        <authorList>
            <consortium name="RefSeq"/>
        </authorList>
    </citation>
    <scope>NUCLEOTIDE SEQUENCE [LARGE SCALE GENOMIC DNA]</scope>
</reference>
<dbReference type="Gene3D" id="1.10.720.40">
    <property type="match status" value="1"/>
</dbReference>
<feature type="region of interest" description="Disordered" evidence="1">
    <location>
        <begin position="128"/>
        <end position="155"/>
    </location>
</feature>
<feature type="region of interest" description="Disordered" evidence="1">
    <location>
        <begin position="177"/>
        <end position="215"/>
    </location>
</feature>
<proteinExistence type="predicted"/>
<dbReference type="PROSITE" id="PS50954">
    <property type="entry name" value="LEM"/>
    <property type="match status" value="1"/>
</dbReference>
<sequence length="279" mass="31923">MEKYKGLTDNELIAQLKKYSIPHGPIVGSTRKLYEKKVYEYETERTKLPSPRGTVLYTEPSTSESYVQETFISPRGRESLSYGREALGSTRTYLRGNYDSPRTEEYYSEYHNEDASPYLSHNYRSLHHEGRSSYTPEDRDLNSSETSPSSYRQYMSSLSSNVPQGFVSARQPIAEPYPYNAGQKDVSTERDSSSSYQSIFHRKSTGSSSLGVEPRRAIHTERRAQEAEKAAGSSAGVKRYFPFWPQLLIFLLLAGFLAFIYFFLQDGADDNPFMNYLKQ</sequence>
<dbReference type="SMART" id="SM00540">
    <property type="entry name" value="LEM"/>
    <property type="match status" value="1"/>
</dbReference>
<evidence type="ECO:0000313" key="5">
    <source>
        <dbReference type="RefSeq" id="XP_072847563.1"/>
    </source>
</evidence>
<dbReference type="RefSeq" id="XP_072847563.1">
    <property type="nucleotide sequence ID" value="XM_072991462.1"/>
</dbReference>
<keyword evidence="4" id="KW-1185">Reference proteome</keyword>
<organism evidence="4 5">
    <name type="scientific">Pogona vitticeps</name>
    <name type="common">central bearded dragon</name>
    <dbReference type="NCBI Taxonomy" id="103695"/>
    <lineage>
        <taxon>Eukaryota</taxon>
        <taxon>Metazoa</taxon>
        <taxon>Chordata</taxon>
        <taxon>Craniata</taxon>
        <taxon>Vertebrata</taxon>
        <taxon>Euteleostomi</taxon>
        <taxon>Lepidosauria</taxon>
        <taxon>Squamata</taxon>
        <taxon>Bifurcata</taxon>
        <taxon>Unidentata</taxon>
        <taxon>Episquamata</taxon>
        <taxon>Toxicofera</taxon>
        <taxon>Iguania</taxon>
        <taxon>Acrodonta</taxon>
        <taxon>Agamidae</taxon>
        <taxon>Amphibolurinae</taxon>
        <taxon>Pogona</taxon>
    </lineage>
</organism>
<feature type="compositionally biased region" description="Basic and acidic residues" evidence="1">
    <location>
        <begin position="128"/>
        <end position="142"/>
    </location>
</feature>
<dbReference type="Pfam" id="PF03020">
    <property type="entry name" value="LEM"/>
    <property type="match status" value="1"/>
</dbReference>
<keyword evidence="2" id="KW-1133">Transmembrane helix</keyword>
<accession>A0ABM5FQ75</accession>
<evidence type="ECO:0000313" key="4">
    <source>
        <dbReference type="Proteomes" id="UP001652642"/>
    </source>
</evidence>
<evidence type="ECO:0000256" key="1">
    <source>
        <dbReference type="SAM" id="MobiDB-lite"/>
    </source>
</evidence>
<feature type="transmembrane region" description="Helical" evidence="2">
    <location>
        <begin position="243"/>
        <end position="264"/>
    </location>
</feature>
<dbReference type="PANTHER" id="PTHR15171:SF2">
    <property type="entry name" value="EMERIN"/>
    <property type="match status" value="1"/>
</dbReference>
<dbReference type="SUPFAM" id="SSF63451">
    <property type="entry name" value="LEM domain"/>
    <property type="match status" value="1"/>
</dbReference>
<keyword evidence="2" id="KW-0812">Transmembrane</keyword>
<keyword evidence="2" id="KW-0472">Membrane</keyword>
<dbReference type="RefSeq" id="XP_072847564.1">
    <property type="nucleotide sequence ID" value="XM_072991463.1"/>
</dbReference>
<dbReference type="InterPro" id="IPR003887">
    <property type="entry name" value="LEM_dom"/>
</dbReference>
<dbReference type="Proteomes" id="UP001652642">
    <property type="component" value="Chromosome 2"/>
</dbReference>
<protein>
    <submittedName>
        <fullName evidence="5 6">Emerin isoform X1</fullName>
    </submittedName>
</protein>
<dbReference type="InterPro" id="IPR011015">
    <property type="entry name" value="LEM/LEM-like_dom_sf"/>
</dbReference>
<dbReference type="CDD" id="cd12939">
    <property type="entry name" value="LEM_emerin"/>
    <property type="match status" value="1"/>
</dbReference>
<dbReference type="InterPro" id="IPR034989">
    <property type="entry name" value="LEM_emerin"/>
</dbReference>
<evidence type="ECO:0000259" key="3">
    <source>
        <dbReference type="PROSITE" id="PS50954"/>
    </source>
</evidence>
<dbReference type="InterPro" id="IPR035004">
    <property type="entry name" value="Emerin"/>
</dbReference>
<feature type="domain" description="LEM" evidence="3">
    <location>
        <begin position="1"/>
        <end position="45"/>
    </location>
</feature>
<name>A0ABM5FQ75_9SAUR</name>
<evidence type="ECO:0000256" key="2">
    <source>
        <dbReference type="SAM" id="Phobius"/>
    </source>
</evidence>
<dbReference type="PANTHER" id="PTHR15171">
    <property type="entry name" value="EMERIN"/>
    <property type="match status" value="1"/>
</dbReference>